<dbReference type="Gene3D" id="2.40.160.20">
    <property type="match status" value="1"/>
</dbReference>
<accession>A0A0B7HAH0</accession>
<reference evidence="3 4" key="1">
    <citation type="submission" date="2015-01" db="EMBL/GenBank/DDBJ databases">
        <authorList>
            <person name="Xiang T."/>
            <person name="Song Y."/>
            <person name="Huang L."/>
            <person name="Wang B."/>
            <person name="Wu P."/>
        </authorList>
    </citation>
    <scope>NUCLEOTIDE SEQUENCE [LARGE SCALE GENOMIC DNA]</scope>
    <source>
        <strain evidence="3 4">Cc12</strain>
    </source>
</reference>
<dbReference type="GeneID" id="69579889"/>
<gene>
    <name evidence="3" type="ORF">CCAN12_580005</name>
</gene>
<dbReference type="Proteomes" id="UP000044026">
    <property type="component" value="Unassembled WGS sequence"/>
</dbReference>
<name>A0A0B7HAH0_9FLAO</name>
<organism evidence="3 4">
    <name type="scientific">Capnocytophaga canimorsus</name>
    <dbReference type="NCBI Taxonomy" id="28188"/>
    <lineage>
        <taxon>Bacteria</taxon>
        <taxon>Pseudomonadati</taxon>
        <taxon>Bacteroidota</taxon>
        <taxon>Flavobacteriia</taxon>
        <taxon>Flavobacteriales</taxon>
        <taxon>Flavobacteriaceae</taxon>
        <taxon>Capnocytophaga</taxon>
    </lineage>
</organism>
<evidence type="ECO:0000313" key="4">
    <source>
        <dbReference type="Proteomes" id="UP000044026"/>
    </source>
</evidence>
<dbReference type="InterPro" id="IPR027385">
    <property type="entry name" value="Beta-barrel_OMP"/>
</dbReference>
<dbReference type="InterPro" id="IPR011250">
    <property type="entry name" value="OMP/PagP_B-barrel"/>
</dbReference>
<dbReference type="SUPFAM" id="SSF56925">
    <property type="entry name" value="OMPA-like"/>
    <property type="match status" value="1"/>
</dbReference>
<feature type="domain" description="Outer membrane protein beta-barrel" evidence="2">
    <location>
        <begin position="6"/>
        <end position="204"/>
    </location>
</feature>
<evidence type="ECO:0000313" key="3">
    <source>
        <dbReference type="EMBL" id="CEN34962.1"/>
    </source>
</evidence>
<dbReference type="EMBL" id="CDOE01000054">
    <property type="protein sequence ID" value="CEN34962.1"/>
    <property type="molecule type" value="Genomic_DNA"/>
</dbReference>
<dbReference type="Pfam" id="PF13505">
    <property type="entry name" value="OMP_b-brl"/>
    <property type="match status" value="1"/>
</dbReference>
<keyword evidence="1" id="KW-0732">Signal</keyword>
<dbReference type="RefSeq" id="WP_041999651.1">
    <property type="nucleotide sequence ID" value="NZ_CP022382.1"/>
</dbReference>
<protein>
    <recommendedName>
        <fullName evidence="2">Outer membrane protein beta-barrel domain-containing protein</fullName>
    </recommendedName>
</protein>
<sequence>MKRNLLVALAMVFSASAYSQFYVAVSGGYGFEANPKVLGKEVNKTGVNELKGSYGAGFQSQIRGGYFFNKRIGAEVAVGYLHGKELQTYSVSNGVGLDITAQGRAFGASLAAIYNVTKNIYARAGVVTKIGGKTEVFTSFDLPVPKHHAKAEIKNNLHGKIPFGFIGGLGYKFKLTDKVSAFIEGEYLNINVGRKTSKLDSFSATYNGKAISKEIFANSLKGFAGSNPALAPIADQLTPLLQEEYDWSDKNAPDAPYSSVGVNVGLIFHL</sequence>
<proteinExistence type="predicted"/>
<evidence type="ECO:0000256" key="1">
    <source>
        <dbReference type="ARBA" id="ARBA00022729"/>
    </source>
</evidence>
<dbReference type="AlphaFoldDB" id="A0A0B7HAH0"/>
<evidence type="ECO:0000259" key="2">
    <source>
        <dbReference type="Pfam" id="PF13505"/>
    </source>
</evidence>